<proteinExistence type="predicted"/>
<protein>
    <submittedName>
        <fullName evidence="3">Uncharacterized protein</fullName>
    </submittedName>
</protein>
<evidence type="ECO:0000313" key="3">
    <source>
        <dbReference type="EMBL" id="KAF9153329.1"/>
    </source>
</evidence>
<evidence type="ECO:0000256" key="1">
    <source>
        <dbReference type="SAM" id="MobiDB-lite"/>
    </source>
</evidence>
<feature type="signal peptide" evidence="2">
    <location>
        <begin position="1"/>
        <end position="28"/>
    </location>
</feature>
<name>A0A9P5S2N6_9FUNG</name>
<comment type="caution">
    <text evidence="3">The sequence shown here is derived from an EMBL/GenBank/DDBJ whole genome shotgun (WGS) entry which is preliminary data.</text>
</comment>
<feature type="compositionally biased region" description="Polar residues" evidence="1">
    <location>
        <begin position="215"/>
        <end position="229"/>
    </location>
</feature>
<reference evidence="3" key="1">
    <citation type="journal article" date="2020" name="Fungal Divers.">
        <title>Resolving the Mortierellaceae phylogeny through synthesis of multi-gene phylogenetics and phylogenomics.</title>
        <authorList>
            <person name="Vandepol N."/>
            <person name="Liber J."/>
            <person name="Desiro A."/>
            <person name="Na H."/>
            <person name="Kennedy M."/>
            <person name="Barry K."/>
            <person name="Grigoriev I.V."/>
            <person name="Miller A.N."/>
            <person name="O'Donnell K."/>
            <person name="Stajich J.E."/>
            <person name="Bonito G."/>
        </authorList>
    </citation>
    <scope>NUCLEOTIDE SEQUENCE</scope>
    <source>
        <strain evidence="3">NRRL 6426</strain>
    </source>
</reference>
<organism evidence="3 4">
    <name type="scientific">Linnemannia schmuckeri</name>
    <dbReference type="NCBI Taxonomy" id="64567"/>
    <lineage>
        <taxon>Eukaryota</taxon>
        <taxon>Fungi</taxon>
        <taxon>Fungi incertae sedis</taxon>
        <taxon>Mucoromycota</taxon>
        <taxon>Mortierellomycotina</taxon>
        <taxon>Mortierellomycetes</taxon>
        <taxon>Mortierellales</taxon>
        <taxon>Mortierellaceae</taxon>
        <taxon>Linnemannia</taxon>
    </lineage>
</organism>
<evidence type="ECO:0000313" key="4">
    <source>
        <dbReference type="Proteomes" id="UP000748756"/>
    </source>
</evidence>
<accession>A0A9P5S2N6</accession>
<dbReference type="Proteomes" id="UP000748756">
    <property type="component" value="Unassembled WGS sequence"/>
</dbReference>
<dbReference type="AlphaFoldDB" id="A0A9P5S2N6"/>
<feature type="region of interest" description="Disordered" evidence="1">
    <location>
        <begin position="180"/>
        <end position="234"/>
    </location>
</feature>
<sequence length="763" mass="84684">MLAKTTLVALTTALALLIATFGPTSTTALPIADDNYSNNDDDDSNIKCNFYRSEYEPTAPVPVPPTRTTPRPPRVAYFNLPTPSSSPSLYHYYNGEYDYAPYDGPGGFVRATPSTSVWGGIATGFYYPTVSNGGGRPVAIPTWTARAPRYSRLPKTTTWPAYLRTTTHWYGGAVPSQTMPAGGNNPPPMPAGTPYRYNGGNNGGAQQQQRPFGVDQQNSTQFEGENSVSYDDHDDNSVEYEYEYEYGGPHPPTATFALPPLTTTSRFYGNEQMDDEFCRPSGKTQRYIGIDLREDSFAVGHVNSAGKVELIPNKDGSYYTPAHVRFINGGRKALVGLAALGENGEEGLNTEKDDAPIVDLSEMKPGYMNEWYPENVLFSLGRDRASPDGAIDFSYASRRLVENQTMLESDKIMLAEHGPYRQRGHILAVVLKRAIDMAERHLSFAGEKVDGIVMTTQDFSNNVEDALYKNGRHIADRSSEWNYGPTKLQTDLFDLYPETLSLAAAHIQFFESRVQRDPLGGEDAYLPQTVLLYNLRESTEDMKVMQYIKGTFGLRPFHLKSLGEYLPHEDGLIQEEFERYLMKSLANQINEIRGATGRLETPFELPEVPYMDKAWFRRATIVMDLLSEDPTSGANAYKHDDVYVELSLGPTTMYSLSFGVWKQIRFEFLKERLSKMVDRILAVSGLEGKGMVDHLVVADTTLFKGQSTAAMEAIFGEEGKKKVVKAVDPQRAVAEGIATIAGLLTKESPLQSFSVIVVENANV</sequence>
<dbReference type="Gene3D" id="3.30.420.40">
    <property type="match status" value="1"/>
</dbReference>
<evidence type="ECO:0000256" key="2">
    <source>
        <dbReference type="SAM" id="SignalP"/>
    </source>
</evidence>
<keyword evidence="4" id="KW-1185">Reference proteome</keyword>
<feature type="chain" id="PRO_5040506545" evidence="2">
    <location>
        <begin position="29"/>
        <end position="763"/>
    </location>
</feature>
<dbReference type="OrthoDB" id="2390090at2759"/>
<keyword evidence="2" id="KW-0732">Signal</keyword>
<gene>
    <name evidence="3" type="ORF">BG015_003659</name>
</gene>
<dbReference type="EMBL" id="JAAAUQ010000182">
    <property type="protein sequence ID" value="KAF9153329.1"/>
    <property type="molecule type" value="Genomic_DNA"/>
</dbReference>